<organism evidence="7 8">
    <name type="scientific">Burkholderia cepacia</name>
    <name type="common">Pseudomonas cepacia</name>
    <dbReference type="NCBI Taxonomy" id="292"/>
    <lineage>
        <taxon>Bacteria</taxon>
        <taxon>Pseudomonadati</taxon>
        <taxon>Pseudomonadota</taxon>
        <taxon>Betaproteobacteria</taxon>
        <taxon>Burkholderiales</taxon>
        <taxon>Burkholderiaceae</taxon>
        <taxon>Burkholderia</taxon>
        <taxon>Burkholderia cepacia complex</taxon>
    </lineage>
</organism>
<dbReference type="Proteomes" id="UP000069001">
    <property type="component" value="Unassembled WGS sequence"/>
</dbReference>
<dbReference type="SUPFAM" id="SSF51197">
    <property type="entry name" value="Clavaminate synthase-like"/>
    <property type="match status" value="1"/>
</dbReference>
<dbReference type="InterPro" id="IPR042098">
    <property type="entry name" value="TauD-like_sf"/>
</dbReference>
<proteinExistence type="inferred from homology"/>
<evidence type="ECO:0000256" key="2">
    <source>
        <dbReference type="ARBA" id="ARBA00022723"/>
    </source>
</evidence>
<keyword evidence="4 5" id="KW-0408">Iron</keyword>
<evidence type="ECO:0000256" key="1">
    <source>
        <dbReference type="ARBA" id="ARBA00008425"/>
    </source>
</evidence>
<dbReference type="GO" id="GO:0016706">
    <property type="term" value="F:2-oxoglutarate-dependent dioxygenase activity"/>
    <property type="evidence" value="ECO:0007669"/>
    <property type="project" value="UniProtKB-ARBA"/>
</dbReference>
<evidence type="ECO:0000256" key="4">
    <source>
        <dbReference type="ARBA" id="ARBA00023004"/>
    </source>
</evidence>
<gene>
    <name evidence="7" type="ORF">WS90_36175</name>
</gene>
<evidence type="ECO:0000256" key="5">
    <source>
        <dbReference type="PIRSR" id="PIRSR019543-2"/>
    </source>
</evidence>
<dbReference type="PIRSF" id="PIRSF019543">
    <property type="entry name" value="Clavaminate_syn"/>
    <property type="match status" value="1"/>
</dbReference>
<dbReference type="InterPro" id="IPR003819">
    <property type="entry name" value="TauD/TfdA-like"/>
</dbReference>
<dbReference type="InterPro" id="IPR014503">
    <property type="entry name" value="Clavaminate_syn-like"/>
</dbReference>
<evidence type="ECO:0000259" key="6">
    <source>
        <dbReference type="Pfam" id="PF02668"/>
    </source>
</evidence>
<comment type="similarity">
    <text evidence="1">Belongs to the clavaminate synthase family.</text>
</comment>
<reference evidence="7 8" key="1">
    <citation type="submission" date="2015-11" db="EMBL/GenBank/DDBJ databases">
        <title>Expanding the genomic diversity of Burkholderia species for the development of highly accurate diagnostics.</title>
        <authorList>
            <person name="Sahl J."/>
            <person name="Keim P."/>
            <person name="Wagner D."/>
        </authorList>
    </citation>
    <scope>NUCLEOTIDE SEQUENCE [LARGE SCALE GENOMIC DNA]</scope>
    <source>
        <strain evidence="7 8">MSMB1302</strain>
    </source>
</reference>
<comment type="caution">
    <text evidence="7">The sequence shown here is derived from an EMBL/GenBank/DDBJ whole genome shotgun (WGS) entry which is preliminary data.</text>
</comment>
<dbReference type="Gene3D" id="3.60.130.10">
    <property type="entry name" value="Clavaminate synthase-like"/>
    <property type="match status" value="1"/>
</dbReference>
<keyword evidence="3" id="KW-0560">Oxidoreductase</keyword>
<evidence type="ECO:0000313" key="7">
    <source>
        <dbReference type="EMBL" id="KVK71995.1"/>
    </source>
</evidence>
<dbReference type="AlphaFoldDB" id="A0A103UGK5"/>
<dbReference type="GO" id="GO:0005506">
    <property type="term" value="F:iron ion binding"/>
    <property type="evidence" value="ECO:0007669"/>
    <property type="project" value="InterPro"/>
</dbReference>
<accession>A0A103UGK5</accession>
<feature type="domain" description="TauD/TfdA-like" evidence="6">
    <location>
        <begin position="110"/>
        <end position="321"/>
    </location>
</feature>
<keyword evidence="2 5" id="KW-0479">Metal-binding</keyword>
<dbReference type="Pfam" id="PF02668">
    <property type="entry name" value="TauD"/>
    <property type="match status" value="1"/>
</dbReference>
<sequence>MTSKIHDHDEAFVKLDDSEAASIRAALEGIEYDPGGGVEYLSTLRKAVYSRFPDRLIGLLEALKESSGSHTPYLVVDNLPIDGDITGSPSFHETGATFKAGVLSENLLSAIGAVIAEPYSIYHEGRELINNLTPHLHTARDYTGLGSLVELDFHTENAAQAHMPYGDTSPIALILLGIRRQAGDGEPETHLSDARKALALLDDSDIRYLRERHFIIRVPYRWRGTASGPQDNTELCSIVSGPADAPRVTVAFYPDMVLPVNPNARTALEHFYQAVKSVSVGVKITPGRLVYINNRFALHSRDRFSPTFDENGRANRWVQRIFLAPNLWNYRVFDRTLARVFDPSSLGKATTQPGTHTSAAA</sequence>
<name>A0A103UGK5_BURCE</name>
<evidence type="ECO:0000313" key="8">
    <source>
        <dbReference type="Proteomes" id="UP000069001"/>
    </source>
</evidence>
<evidence type="ECO:0000256" key="3">
    <source>
        <dbReference type="ARBA" id="ARBA00023002"/>
    </source>
</evidence>
<feature type="binding site" evidence="5">
    <location>
        <position position="299"/>
    </location>
    <ligand>
        <name>Fe cation</name>
        <dbReference type="ChEBI" id="CHEBI:24875"/>
    </ligand>
</feature>
<dbReference type="EMBL" id="LOYH01000109">
    <property type="protein sequence ID" value="KVK71995.1"/>
    <property type="molecule type" value="Genomic_DNA"/>
</dbReference>
<protein>
    <submittedName>
        <fullName evidence="7">Oxygenase</fullName>
    </submittedName>
</protein>